<feature type="transmembrane region" description="Helical" evidence="11">
    <location>
        <begin position="12"/>
        <end position="28"/>
    </location>
</feature>
<dbReference type="OMA" id="TWAITLC"/>
<evidence type="ECO:0000256" key="8">
    <source>
        <dbReference type="ARBA" id="ARBA00023136"/>
    </source>
</evidence>
<feature type="transmembrane region" description="Helical" evidence="11">
    <location>
        <begin position="430"/>
        <end position="451"/>
    </location>
</feature>
<keyword evidence="9" id="KW-0739">Sodium transport</keyword>
<evidence type="ECO:0000259" key="12">
    <source>
        <dbReference type="Pfam" id="PF00999"/>
    </source>
</evidence>
<sequence>MPAVLPYHEPTLINLLVFSSFLYLLNIIRVAADFLIHGGIVAEITLGIIFGSPLAGLLHIDWEATFTVLGYIGLVLVVFEGGLSSNLRMLLSNLPLSLVCAVTGIIFPIALSFASLYAGFGYRPLEAFAAGAALSSDSLGTTLAALNSATKSSATVMKDRTLTVDSEITTCALPLTRTLTPAHRADTSVTLSRGPTAPNSLKQSRIGTVLISAAIIDDVVGLVVASVMPALALVQHNTSPVGGSGIAWPVVHPLLASLLMAFIAPIVSRFILRPLFWWRGYGERWCAPARPGKPWGFERLTERGWGTQTHADAAKLFLMVGLLSAMSAISHYTGTSVLFGSYISGLMLTYISQPPTPAGSSDADRPYPTSVADTKLGSEHRANSLSFEETFTRLLGPVQEYVLLPLFFASIGFAIPFLDLWRPTMIWRGIVYSVLMCVAKLAVGVPILLYGPYLHYSPAVYASVRRRCASLVYPLWPRSRPAEHTASNDEERLPRSSTLTFREPPLHEKTDAQTPTTHGVVSTDPETQDVREKIPSEYRASTSVPAAAFMGAAMVARGEIGLLIAQLARGGSEHAPGDDVPGVLSEEPFLLCIWAILLCTLVGPVALGYFVRRWGPRLNAGIWA</sequence>
<feature type="transmembrane region" description="Helical" evidence="11">
    <location>
        <begin position="401"/>
        <end position="418"/>
    </location>
</feature>
<feature type="transmembrane region" description="Helical" evidence="11">
    <location>
        <begin position="316"/>
        <end position="343"/>
    </location>
</feature>
<comment type="subcellular location">
    <subcellularLocation>
        <location evidence="1">Membrane</location>
        <topology evidence="1">Multi-pass membrane protein</topology>
    </subcellularLocation>
</comment>
<feature type="transmembrane region" description="Helical" evidence="11">
    <location>
        <begin position="254"/>
        <end position="272"/>
    </location>
</feature>
<reference evidence="13 14" key="1">
    <citation type="submission" date="2016-10" db="EMBL/GenBank/DDBJ databases">
        <title>Genome sequence of the basidiomycete white-rot fungus Trametes pubescens.</title>
        <authorList>
            <person name="Makela M.R."/>
            <person name="Granchi Z."/>
            <person name="Peng M."/>
            <person name="De Vries R.P."/>
            <person name="Grigoriev I."/>
            <person name="Riley R."/>
            <person name="Hilden K."/>
        </authorList>
    </citation>
    <scope>NUCLEOTIDE SEQUENCE [LARGE SCALE GENOMIC DNA]</scope>
    <source>
        <strain evidence="13 14">FBCC735</strain>
    </source>
</reference>
<dbReference type="Proteomes" id="UP000184267">
    <property type="component" value="Unassembled WGS sequence"/>
</dbReference>
<evidence type="ECO:0000256" key="9">
    <source>
        <dbReference type="ARBA" id="ARBA00023201"/>
    </source>
</evidence>
<keyword evidence="5 11" id="KW-1133">Transmembrane helix</keyword>
<keyword evidence="8 11" id="KW-0472">Membrane</keyword>
<feature type="transmembrane region" description="Helical" evidence="11">
    <location>
        <begin position="66"/>
        <end position="84"/>
    </location>
</feature>
<feature type="transmembrane region" description="Helical" evidence="11">
    <location>
        <begin position="209"/>
        <end position="234"/>
    </location>
</feature>
<dbReference type="PANTHER" id="PTHR43562:SF3">
    <property type="entry name" value="SODIUM ION_PROTON EXCHANGER (EUROFUNG)"/>
    <property type="match status" value="1"/>
</dbReference>
<feature type="transmembrane region" description="Helical" evidence="11">
    <location>
        <begin position="588"/>
        <end position="611"/>
    </location>
</feature>
<keyword evidence="6" id="KW-0915">Sodium</keyword>
<dbReference type="InterPro" id="IPR038770">
    <property type="entry name" value="Na+/solute_symporter_sf"/>
</dbReference>
<evidence type="ECO:0000256" key="7">
    <source>
        <dbReference type="ARBA" id="ARBA00023065"/>
    </source>
</evidence>
<dbReference type="GO" id="GO:0016020">
    <property type="term" value="C:membrane"/>
    <property type="evidence" value="ECO:0007669"/>
    <property type="project" value="UniProtKB-SubCell"/>
</dbReference>
<evidence type="ECO:0000256" key="3">
    <source>
        <dbReference type="ARBA" id="ARBA00022449"/>
    </source>
</evidence>
<keyword evidence="2" id="KW-0813">Transport</keyword>
<protein>
    <recommendedName>
        <fullName evidence="12">Cation/H+ exchanger transmembrane domain-containing protein</fullName>
    </recommendedName>
</protein>
<feature type="transmembrane region" description="Helical" evidence="11">
    <location>
        <begin position="128"/>
        <end position="150"/>
    </location>
</feature>
<evidence type="ECO:0000313" key="13">
    <source>
        <dbReference type="EMBL" id="OJT10343.1"/>
    </source>
</evidence>
<keyword evidence="3" id="KW-0050">Antiport</keyword>
<feature type="domain" description="Cation/H+ exchanger transmembrane" evidence="12">
    <location>
        <begin position="28"/>
        <end position="148"/>
    </location>
</feature>
<evidence type="ECO:0000256" key="6">
    <source>
        <dbReference type="ARBA" id="ARBA00023053"/>
    </source>
</evidence>
<evidence type="ECO:0000313" key="14">
    <source>
        <dbReference type="Proteomes" id="UP000184267"/>
    </source>
</evidence>
<dbReference type="GO" id="GO:0015297">
    <property type="term" value="F:antiporter activity"/>
    <property type="evidence" value="ECO:0007669"/>
    <property type="project" value="UniProtKB-KW"/>
</dbReference>
<dbReference type="Gene3D" id="1.20.1530.20">
    <property type="match status" value="4"/>
</dbReference>
<dbReference type="GO" id="GO:0006814">
    <property type="term" value="P:sodium ion transport"/>
    <property type="evidence" value="ECO:0007669"/>
    <property type="project" value="UniProtKB-KW"/>
</dbReference>
<evidence type="ECO:0000256" key="5">
    <source>
        <dbReference type="ARBA" id="ARBA00022989"/>
    </source>
</evidence>
<dbReference type="InterPro" id="IPR006153">
    <property type="entry name" value="Cation/H_exchanger_TM"/>
</dbReference>
<dbReference type="GO" id="GO:1902600">
    <property type="term" value="P:proton transmembrane transport"/>
    <property type="evidence" value="ECO:0007669"/>
    <property type="project" value="InterPro"/>
</dbReference>
<dbReference type="Pfam" id="PF00999">
    <property type="entry name" value="Na_H_Exchanger"/>
    <property type="match status" value="1"/>
</dbReference>
<feature type="transmembrane region" description="Helical" evidence="11">
    <location>
        <begin position="40"/>
        <end position="60"/>
    </location>
</feature>
<dbReference type="PANTHER" id="PTHR43562">
    <property type="entry name" value="NAPA-TYPE SODIUM/HYDROGEN ANTIPORTER"/>
    <property type="match status" value="1"/>
</dbReference>
<evidence type="ECO:0000256" key="4">
    <source>
        <dbReference type="ARBA" id="ARBA00022692"/>
    </source>
</evidence>
<organism evidence="13 14">
    <name type="scientific">Trametes pubescens</name>
    <name type="common">White-rot fungus</name>
    <dbReference type="NCBI Taxonomy" id="154538"/>
    <lineage>
        <taxon>Eukaryota</taxon>
        <taxon>Fungi</taxon>
        <taxon>Dikarya</taxon>
        <taxon>Basidiomycota</taxon>
        <taxon>Agaricomycotina</taxon>
        <taxon>Agaricomycetes</taxon>
        <taxon>Polyporales</taxon>
        <taxon>Polyporaceae</taxon>
        <taxon>Trametes</taxon>
    </lineage>
</organism>
<dbReference type="OrthoDB" id="1288932at2759"/>
<evidence type="ECO:0000256" key="11">
    <source>
        <dbReference type="SAM" id="Phobius"/>
    </source>
</evidence>
<comment type="caution">
    <text evidence="13">The sequence shown here is derived from an EMBL/GenBank/DDBJ whole genome shotgun (WGS) entry which is preliminary data.</text>
</comment>
<feature type="region of interest" description="Disordered" evidence="10">
    <location>
        <begin position="481"/>
        <end position="531"/>
    </location>
</feature>
<keyword evidence="4 11" id="KW-0812">Transmembrane</keyword>
<keyword evidence="7" id="KW-0406">Ion transport</keyword>
<evidence type="ECO:0000256" key="1">
    <source>
        <dbReference type="ARBA" id="ARBA00004141"/>
    </source>
</evidence>
<dbReference type="EMBL" id="MNAD01000788">
    <property type="protein sequence ID" value="OJT10343.1"/>
    <property type="molecule type" value="Genomic_DNA"/>
</dbReference>
<name>A0A1M2VRX3_TRAPU</name>
<feature type="compositionally biased region" description="Basic and acidic residues" evidence="10">
    <location>
        <begin position="481"/>
        <end position="494"/>
    </location>
</feature>
<evidence type="ECO:0000256" key="2">
    <source>
        <dbReference type="ARBA" id="ARBA00022448"/>
    </source>
</evidence>
<dbReference type="AlphaFoldDB" id="A0A1M2VRX3"/>
<keyword evidence="14" id="KW-1185">Reference proteome</keyword>
<proteinExistence type="predicted"/>
<accession>A0A1M2VRX3</accession>
<evidence type="ECO:0000256" key="10">
    <source>
        <dbReference type="SAM" id="MobiDB-lite"/>
    </source>
</evidence>
<gene>
    <name evidence="13" type="ORF">TRAPUB_13148</name>
</gene>
<feature type="transmembrane region" description="Helical" evidence="11">
    <location>
        <begin position="96"/>
        <end position="122"/>
    </location>
</feature>